<evidence type="ECO:0000313" key="1">
    <source>
        <dbReference type="EMBL" id="TGY80886.1"/>
    </source>
</evidence>
<dbReference type="Proteomes" id="UP000306319">
    <property type="component" value="Unassembled WGS sequence"/>
</dbReference>
<reference evidence="1" key="1">
    <citation type="submission" date="2019-04" db="EMBL/GenBank/DDBJ databases">
        <title>Microbes associate with the intestines of laboratory mice.</title>
        <authorList>
            <person name="Navarre W."/>
            <person name="Wong E."/>
            <person name="Huang K."/>
            <person name="Tropini C."/>
            <person name="Ng K."/>
            <person name="Yu B."/>
        </authorList>
    </citation>
    <scope>NUCLEOTIDE SEQUENCE</scope>
    <source>
        <strain evidence="1">NM04_E33</strain>
    </source>
</reference>
<keyword evidence="2" id="KW-1185">Reference proteome</keyword>
<gene>
    <name evidence="1" type="ORF">E5331_00470</name>
</gene>
<protein>
    <submittedName>
        <fullName evidence="1">Uncharacterized protein</fullName>
    </submittedName>
</protein>
<sequence>MDCSSLKKLIECKDGNITVMYKSPRCLRDRFYLVYMIVFGDGSYYIGKSNVGYQRMQFHCKTKLGKVKDNYLPKLASAFKKNDDFSIYSLSEINSKDEPDENDFLAVFQPPLNTNLCQQSKPYGNGRIKAVQIFNKINNKQ</sequence>
<proteinExistence type="predicted"/>
<organism evidence="1 2">
    <name type="scientific">Lepagella muris</name>
    <dbReference type="NCBI Taxonomy" id="3032870"/>
    <lineage>
        <taxon>Bacteria</taxon>
        <taxon>Pseudomonadati</taxon>
        <taxon>Bacteroidota</taxon>
        <taxon>Bacteroidia</taxon>
        <taxon>Bacteroidales</taxon>
        <taxon>Muribaculaceae</taxon>
        <taxon>Lepagella</taxon>
    </lineage>
</organism>
<accession>A0AC61RKA0</accession>
<comment type="caution">
    <text evidence="1">The sequence shown here is derived from an EMBL/GenBank/DDBJ whole genome shotgun (WGS) entry which is preliminary data.</text>
</comment>
<name>A0AC61RKA0_9BACT</name>
<dbReference type="EMBL" id="SRYB01000001">
    <property type="protein sequence ID" value="TGY80886.1"/>
    <property type="molecule type" value="Genomic_DNA"/>
</dbReference>
<evidence type="ECO:0000313" key="2">
    <source>
        <dbReference type="Proteomes" id="UP000306319"/>
    </source>
</evidence>